<evidence type="ECO:0000313" key="4">
    <source>
        <dbReference type="Proteomes" id="UP000000719"/>
    </source>
</evidence>
<evidence type="ECO:0000313" key="3">
    <source>
        <dbReference type="EMBL" id="ACL69945.1"/>
    </source>
</evidence>
<dbReference type="HOGENOM" id="CLU_103734_1_2_9"/>
<dbReference type="CDD" id="cd06971">
    <property type="entry name" value="PgpA"/>
    <property type="match status" value="1"/>
</dbReference>
<keyword evidence="1" id="KW-0812">Transmembrane</keyword>
<sequence>MFRILNKVIATGFFSGYLPVAPGTWGSLLALILIIFFPGLLTIPVLLLTIVTGITVASLEENFTGIKDKPSIVIDEITGIFITFTGVEINWWVLLAGFILFRFFDIFKPFPINRSQNLPSGLGIMMDDILAGLLSMSIIKLVFIFI</sequence>
<dbReference type="GO" id="GO:0008962">
    <property type="term" value="F:phosphatidylglycerophosphatase activity"/>
    <property type="evidence" value="ECO:0007669"/>
    <property type="project" value="UniProtKB-EC"/>
</dbReference>
<reference evidence="3 4" key="1">
    <citation type="journal article" date="2009" name="PLoS ONE">
        <title>Genome analysis of the anaerobic thermohalophilic bacterium Halothermothrix orenii.</title>
        <authorList>
            <person name="Mavromatis K."/>
            <person name="Ivanova N."/>
            <person name="Anderson I."/>
            <person name="Lykidis A."/>
            <person name="Hooper S.D."/>
            <person name="Sun H."/>
            <person name="Kunin V."/>
            <person name="Lapidus A."/>
            <person name="Hugenholtz P."/>
            <person name="Patel B."/>
            <person name="Kyrpides N.C."/>
        </authorList>
    </citation>
    <scope>NUCLEOTIDE SEQUENCE [LARGE SCALE GENOMIC DNA]</scope>
    <source>
        <strain evidence="4">H 168 / OCM 544 / DSM 9562</strain>
    </source>
</reference>
<keyword evidence="1" id="KW-0472">Membrane</keyword>
<feature type="domain" description="YutG/PgpA" evidence="2">
    <location>
        <begin position="8"/>
        <end position="142"/>
    </location>
</feature>
<proteinExistence type="predicted"/>
<dbReference type="AlphaFoldDB" id="B8CXC6"/>
<dbReference type="KEGG" id="hor:Hore_11950"/>
<dbReference type="EC" id="3.1.3.27" evidence="3"/>
<keyword evidence="1" id="KW-1133">Transmembrane helix</keyword>
<keyword evidence="3" id="KW-0378">Hydrolase</keyword>
<evidence type="ECO:0000256" key="1">
    <source>
        <dbReference type="SAM" id="Phobius"/>
    </source>
</evidence>
<keyword evidence="4" id="KW-1185">Reference proteome</keyword>
<feature type="transmembrane region" description="Helical" evidence="1">
    <location>
        <begin position="80"/>
        <end position="104"/>
    </location>
</feature>
<gene>
    <name evidence="3" type="ordered locus">Hore_11950</name>
</gene>
<feature type="transmembrane region" description="Helical" evidence="1">
    <location>
        <begin position="124"/>
        <end position="145"/>
    </location>
</feature>
<dbReference type="SUPFAM" id="SSF101307">
    <property type="entry name" value="YutG-like"/>
    <property type="match status" value="1"/>
</dbReference>
<dbReference type="PANTHER" id="PTHR36305:SF1">
    <property type="entry name" value="PHOSPHATIDYLGLYCEROPHOSPHATASE A"/>
    <property type="match status" value="1"/>
</dbReference>
<dbReference type="EMBL" id="CP001098">
    <property type="protein sequence ID" value="ACL69945.1"/>
    <property type="molecule type" value="Genomic_DNA"/>
</dbReference>
<dbReference type="eggNOG" id="COG1267">
    <property type="taxonomic scope" value="Bacteria"/>
</dbReference>
<evidence type="ECO:0000259" key="2">
    <source>
        <dbReference type="Pfam" id="PF04608"/>
    </source>
</evidence>
<dbReference type="Pfam" id="PF04608">
    <property type="entry name" value="PgpA"/>
    <property type="match status" value="1"/>
</dbReference>
<name>B8CXC6_HALOH</name>
<organism evidence="3 4">
    <name type="scientific">Halothermothrix orenii (strain H 168 / OCM 544 / DSM 9562)</name>
    <dbReference type="NCBI Taxonomy" id="373903"/>
    <lineage>
        <taxon>Bacteria</taxon>
        <taxon>Bacillati</taxon>
        <taxon>Bacillota</taxon>
        <taxon>Clostridia</taxon>
        <taxon>Halanaerobiales</taxon>
        <taxon>Halothermotrichaceae</taxon>
        <taxon>Halothermothrix</taxon>
    </lineage>
</organism>
<dbReference type="OrthoDB" id="9804091at2"/>
<accession>B8CXC6</accession>
<dbReference type="InterPro" id="IPR036681">
    <property type="entry name" value="PgpA-like_sf"/>
</dbReference>
<dbReference type="InterPro" id="IPR026037">
    <property type="entry name" value="PgpA"/>
</dbReference>
<dbReference type="STRING" id="373903.Hore_11950"/>
<dbReference type="PIRSF" id="PIRSF006162">
    <property type="entry name" value="PgpA"/>
    <property type="match status" value="1"/>
</dbReference>
<dbReference type="GO" id="GO:0006629">
    <property type="term" value="P:lipid metabolic process"/>
    <property type="evidence" value="ECO:0007669"/>
    <property type="project" value="InterPro"/>
</dbReference>
<dbReference type="Proteomes" id="UP000000719">
    <property type="component" value="Chromosome"/>
</dbReference>
<feature type="transmembrane region" description="Helical" evidence="1">
    <location>
        <begin position="28"/>
        <end position="59"/>
    </location>
</feature>
<dbReference type="PANTHER" id="PTHR36305">
    <property type="entry name" value="PHOSPHATIDYLGLYCEROPHOSPHATASE A"/>
    <property type="match status" value="1"/>
</dbReference>
<protein>
    <submittedName>
        <fullName evidence="3">Phosphatidylglycerophosphatase</fullName>
        <ecNumber evidence="3">3.1.3.27</ecNumber>
    </submittedName>
</protein>
<dbReference type="InterPro" id="IPR007686">
    <property type="entry name" value="YutG/PgpA"/>
</dbReference>